<dbReference type="EMBL" id="VLKZ01000003">
    <property type="protein sequence ID" value="TWI57927.1"/>
    <property type="molecule type" value="Genomic_DNA"/>
</dbReference>
<accession>A0A562QMF5</accession>
<reference evidence="1 2" key="1">
    <citation type="journal article" date="2015" name="Stand. Genomic Sci.">
        <title>Genomic Encyclopedia of Bacterial and Archaeal Type Strains, Phase III: the genomes of soil and plant-associated and newly described type strains.</title>
        <authorList>
            <person name="Whitman W.B."/>
            <person name="Woyke T."/>
            <person name="Klenk H.P."/>
            <person name="Zhou Y."/>
            <person name="Lilburn T.G."/>
            <person name="Beck B.J."/>
            <person name="De Vos P."/>
            <person name="Vandamme P."/>
            <person name="Eisen J.A."/>
            <person name="Garrity G."/>
            <person name="Hugenholtz P."/>
            <person name="Kyrpides N.C."/>
        </authorList>
    </citation>
    <scope>NUCLEOTIDE SEQUENCE [LARGE SCALE GENOMIC DNA]</scope>
    <source>
        <strain evidence="1 2">CGMCC 1.10116</strain>
    </source>
</reference>
<dbReference type="OrthoDB" id="2884326at2"/>
<dbReference type="RefSeq" id="WP_144449612.1">
    <property type="nucleotide sequence ID" value="NZ_VLKZ01000003.1"/>
</dbReference>
<gene>
    <name evidence="1" type="ORF">IQ10_01256</name>
</gene>
<protein>
    <submittedName>
        <fullName evidence="1">Uncharacterized protein</fullName>
    </submittedName>
</protein>
<proteinExistence type="predicted"/>
<evidence type="ECO:0000313" key="1">
    <source>
        <dbReference type="EMBL" id="TWI57927.1"/>
    </source>
</evidence>
<dbReference type="AlphaFoldDB" id="A0A562QMF5"/>
<comment type="caution">
    <text evidence="1">The sequence shown here is derived from an EMBL/GenBank/DDBJ whole genome shotgun (WGS) entry which is preliminary data.</text>
</comment>
<evidence type="ECO:0000313" key="2">
    <source>
        <dbReference type="Proteomes" id="UP000315711"/>
    </source>
</evidence>
<sequence length="77" mass="8663">MTLIDIKKILLDLTIEPYIHCEITHTLSVNKKQVVSISFDANTNLFKIVDIENGTSTYGKDVESSANIIQQLIVKNE</sequence>
<keyword evidence="2" id="KW-1185">Reference proteome</keyword>
<dbReference type="Proteomes" id="UP000315711">
    <property type="component" value="Unassembled WGS sequence"/>
</dbReference>
<name>A0A562QMF5_9BACI</name>
<organism evidence="1 2">
    <name type="scientific">Halalkalibacter nanhaiisediminis</name>
    <dbReference type="NCBI Taxonomy" id="688079"/>
    <lineage>
        <taxon>Bacteria</taxon>
        <taxon>Bacillati</taxon>
        <taxon>Bacillota</taxon>
        <taxon>Bacilli</taxon>
        <taxon>Bacillales</taxon>
        <taxon>Bacillaceae</taxon>
        <taxon>Halalkalibacter</taxon>
    </lineage>
</organism>